<feature type="transmembrane region" description="Helical" evidence="6">
    <location>
        <begin position="336"/>
        <end position="357"/>
    </location>
</feature>
<feature type="transmembrane region" description="Helical" evidence="6">
    <location>
        <begin position="394"/>
        <end position="415"/>
    </location>
</feature>
<evidence type="ECO:0000256" key="2">
    <source>
        <dbReference type="ARBA" id="ARBA00022448"/>
    </source>
</evidence>
<dbReference type="Proteomes" id="UP001583186">
    <property type="component" value="Unassembled WGS sequence"/>
</dbReference>
<feature type="transmembrane region" description="Helical" evidence="6">
    <location>
        <begin position="272"/>
        <end position="292"/>
    </location>
</feature>
<dbReference type="InterPro" id="IPR011701">
    <property type="entry name" value="MFS"/>
</dbReference>
<evidence type="ECO:0000256" key="4">
    <source>
        <dbReference type="ARBA" id="ARBA00022989"/>
    </source>
</evidence>
<keyword evidence="3 6" id="KW-0812">Transmembrane</keyword>
<feature type="transmembrane region" description="Helical" evidence="6">
    <location>
        <begin position="110"/>
        <end position="128"/>
    </location>
</feature>
<dbReference type="PANTHER" id="PTHR43791:SF36">
    <property type="entry name" value="TRANSPORTER, PUTATIVE (AFU_ORTHOLOGUE AFUA_6G08340)-RELATED"/>
    <property type="match status" value="1"/>
</dbReference>
<feature type="transmembrane region" description="Helical" evidence="6">
    <location>
        <begin position="168"/>
        <end position="191"/>
    </location>
</feature>
<dbReference type="Pfam" id="PF07690">
    <property type="entry name" value="MFS_1"/>
    <property type="match status" value="1"/>
</dbReference>
<keyword evidence="8" id="KW-1185">Reference proteome</keyword>
<keyword evidence="4 6" id="KW-1133">Transmembrane helix</keyword>
<feature type="transmembrane region" description="Helical" evidence="6">
    <location>
        <begin position="312"/>
        <end position="329"/>
    </location>
</feature>
<dbReference type="PANTHER" id="PTHR43791">
    <property type="entry name" value="PERMEASE-RELATED"/>
    <property type="match status" value="1"/>
</dbReference>
<evidence type="ECO:0000256" key="3">
    <source>
        <dbReference type="ARBA" id="ARBA00022692"/>
    </source>
</evidence>
<gene>
    <name evidence="7" type="ORF">Sste5346_009863</name>
</gene>
<comment type="caution">
    <text evidence="7">The sequence shown here is derived from an EMBL/GenBank/DDBJ whole genome shotgun (WGS) entry which is preliminary data.</text>
</comment>
<proteinExistence type="predicted"/>
<keyword evidence="5 6" id="KW-0472">Membrane</keyword>
<feature type="transmembrane region" description="Helical" evidence="6">
    <location>
        <begin position="363"/>
        <end position="382"/>
    </location>
</feature>
<protein>
    <recommendedName>
        <fullName evidence="9">Major facilitator superfamily (MFS) profile domain-containing protein</fullName>
    </recommendedName>
</protein>
<dbReference type="Gene3D" id="1.20.1250.20">
    <property type="entry name" value="MFS general substrate transporter like domains"/>
    <property type="match status" value="2"/>
</dbReference>
<accession>A0ABR3YJM6</accession>
<comment type="subcellular location">
    <subcellularLocation>
        <location evidence="1">Membrane</location>
        <topology evidence="1">Multi-pass membrane protein</topology>
    </subcellularLocation>
</comment>
<sequence>MADTASINKATEMTEKIETTLEDGGGALYTREEINKVVRKLDWNLMPICFILYTFSVLDRSNLGNAKTAGMNADLGISGPQYQWLGTAFYIAYIVFQFTTIGWKLFPAHIWVTGVVLFWGVASTLQSTCTNWAGLMACRFFLGIAETMFGPGVPLYFSFFYPRESMGLRFGIFLSGSTLANAYGGALAYAIAGAHSRVASWRFLFIIEGVPTALIAAMCWWFIPDSPQKARFLTERERDIAETFARRQEEDKGDSRINFAHLFDAFKDYRNWLFAFTNFSTNVSFASMPLFLPTIVSEMGVFDAQQSNGLSAPPYLFSFFIMLVVTWASDRYRMRGPFAVFFCVTAAIGYIICAVTTTVASRYVGLFLVVTIFITVAVNLVWNANTNENESKRAGGLWIIMTVGQCGTLLGTNMFPASEGPRYVKGMWIGFAFTVLAGMLCTINSISLWRENKRRDRLYGSVLKGQEDVLLPGQPLEATMRYIY</sequence>
<reference evidence="7 8" key="1">
    <citation type="journal article" date="2024" name="IMA Fungus">
        <title>IMA Genome - F19 : A genome assembly and annotation guide to empower mycologists, including annotated draft genome sequences of Ceratocystis pirilliformis, Diaporthe australafricana, Fusarium ophioides, Paecilomyces lecythidis, and Sporothrix stenoceras.</title>
        <authorList>
            <person name="Aylward J."/>
            <person name="Wilson A.M."/>
            <person name="Visagie C.M."/>
            <person name="Spraker J."/>
            <person name="Barnes I."/>
            <person name="Buitendag C."/>
            <person name="Ceriani C."/>
            <person name="Del Mar Angel L."/>
            <person name="du Plessis D."/>
            <person name="Fuchs T."/>
            <person name="Gasser K."/>
            <person name="Kramer D."/>
            <person name="Li W."/>
            <person name="Munsamy K."/>
            <person name="Piso A."/>
            <person name="Price J.L."/>
            <person name="Sonnekus B."/>
            <person name="Thomas C."/>
            <person name="van der Nest A."/>
            <person name="van Dijk A."/>
            <person name="van Heerden A."/>
            <person name="van Vuuren N."/>
            <person name="Yilmaz N."/>
            <person name="Duong T.A."/>
            <person name="van der Merwe N.A."/>
            <person name="Wingfield M.J."/>
            <person name="Wingfield B.D."/>
        </authorList>
    </citation>
    <scope>NUCLEOTIDE SEQUENCE [LARGE SCALE GENOMIC DNA]</scope>
    <source>
        <strain evidence="7 8">CMW 5346</strain>
    </source>
</reference>
<evidence type="ECO:0000256" key="1">
    <source>
        <dbReference type="ARBA" id="ARBA00004141"/>
    </source>
</evidence>
<name>A0ABR3YJM6_9PEZI</name>
<feature type="transmembrane region" description="Helical" evidence="6">
    <location>
        <begin position="203"/>
        <end position="223"/>
    </location>
</feature>
<dbReference type="EMBL" id="JAWCUI010000103">
    <property type="protein sequence ID" value="KAL1887981.1"/>
    <property type="molecule type" value="Genomic_DNA"/>
</dbReference>
<evidence type="ECO:0000313" key="7">
    <source>
        <dbReference type="EMBL" id="KAL1887981.1"/>
    </source>
</evidence>
<keyword evidence="2" id="KW-0813">Transport</keyword>
<feature type="transmembrane region" description="Helical" evidence="6">
    <location>
        <begin position="427"/>
        <end position="449"/>
    </location>
</feature>
<dbReference type="InterPro" id="IPR036259">
    <property type="entry name" value="MFS_trans_sf"/>
</dbReference>
<feature type="transmembrane region" description="Helical" evidence="6">
    <location>
        <begin position="82"/>
        <end position="103"/>
    </location>
</feature>
<evidence type="ECO:0000313" key="8">
    <source>
        <dbReference type="Proteomes" id="UP001583186"/>
    </source>
</evidence>
<evidence type="ECO:0008006" key="9">
    <source>
        <dbReference type="Google" id="ProtNLM"/>
    </source>
</evidence>
<evidence type="ECO:0000256" key="5">
    <source>
        <dbReference type="ARBA" id="ARBA00023136"/>
    </source>
</evidence>
<feature type="transmembrane region" description="Helical" evidence="6">
    <location>
        <begin position="41"/>
        <end position="58"/>
    </location>
</feature>
<feature type="transmembrane region" description="Helical" evidence="6">
    <location>
        <begin position="140"/>
        <end position="161"/>
    </location>
</feature>
<organism evidence="7 8">
    <name type="scientific">Sporothrix stenoceras</name>
    <dbReference type="NCBI Taxonomy" id="5173"/>
    <lineage>
        <taxon>Eukaryota</taxon>
        <taxon>Fungi</taxon>
        <taxon>Dikarya</taxon>
        <taxon>Ascomycota</taxon>
        <taxon>Pezizomycotina</taxon>
        <taxon>Sordariomycetes</taxon>
        <taxon>Sordariomycetidae</taxon>
        <taxon>Ophiostomatales</taxon>
        <taxon>Ophiostomataceae</taxon>
        <taxon>Sporothrix</taxon>
    </lineage>
</organism>
<evidence type="ECO:0000256" key="6">
    <source>
        <dbReference type="SAM" id="Phobius"/>
    </source>
</evidence>
<dbReference type="SUPFAM" id="SSF103473">
    <property type="entry name" value="MFS general substrate transporter"/>
    <property type="match status" value="1"/>
</dbReference>